<comment type="caution">
    <text evidence="2">The sequence shown here is derived from an EMBL/GenBank/DDBJ whole genome shotgun (WGS) entry which is preliminary data.</text>
</comment>
<reference evidence="2" key="1">
    <citation type="journal article" date="2014" name="Front. Microbiol.">
        <title>High frequency of phylogenetically diverse reductive dehalogenase-homologous genes in deep subseafloor sedimentary metagenomes.</title>
        <authorList>
            <person name="Kawai M."/>
            <person name="Futagami T."/>
            <person name="Toyoda A."/>
            <person name="Takaki Y."/>
            <person name="Nishi S."/>
            <person name="Hori S."/>
            <person name="Arai W."/>
            <person name="Tsubouchi T."/>
            <person name="Morono Y."/>
            <person name="Uchiyama I."/>
            <person name="Ito T."/>
            <person name="Fujiyama A."/>
            <person name="Inagaki F."/>
            <person name="Takami H."/>
        </authorList>
    </citation>
    <scope>NUCLEOTIDE SEQUENCE</scope>
    <source>
        <strain evidence="2">Expedition CK06-06</strain>
    </source>
</reference>
<evidence type="ECO:0000313" key="2">
    <source>
        <dbReference type="EMBL" id="GAG65565.1"/>
    </source>
</evidence>
<keyword evidence="1" id="KW-1133">Transmembrane helix</keyword>
<dbReference type="AlphaFoldDB" id="X0Z852"/>
<dbReference type="EMBL" id="BART01004051">
    <property type="protein sequence ID" value="GAG65565.1"/>
    <property type="molecule type" value="Genomic_DNA"/>
</dbReference>
<feature type="transmembrane region" description="Helical" evidence="1">
    <location>
        <begin position="21"/>
        <end position="45"/>
    </location>
</feature>
<proteinExistence type="predicted"/>
<name>X0Z852_9ZZZZ</name>
<accession>X0Z852</accession>
<sequence>MKYNDTSKLMKIKYNETIKKLLLIAGVFSLGVAFGLVLACIVILWL</sequence>
<gene>
    <name evidence="2" type="ORF">S01H4_10528</name>
</gene>
<evidence type="ECO:0000256" key="1">
    <source>
        <dbReference type="SAM" id="Phobius"/>
    </source>
</evidence>
<keyword evidence="1" id="KW-0472">Membrane</keyword>
<organism evidence="2">
    <name type="scientific">marine sediment metagenome</name>
    <dbReference type="NCBI Taxonomy" id="412755"/>
    <lineage>
        <taxon>unclassified sequences</taxon>
        <taxon>metagenomes</taxon>
        <taxon>ecological metagenomes</taxon>
    </lineage>
</organism>
<protein>
    <submittedName>
        <fullName evidence="2">Uncharacterized protein</fullName>
    </submittedName>
</protein>
<keyword evidence="1" id="KW-0812">Transmembrane</keyword>